<gene>
    <name evidence="1" type="ORF">CEXT_678181</name>
</gene>
<organism evidence="1 2">
    <name type="scientific">Caerostris extrusa</name>
    <name type="common">Bark spider</name>
    <name type="synonym">Caerostris bankana</name>
    <dbReference type="NCBI Taxonomy" id="172846"/>
    <lineage>
        <taxon>Eukaryota</taxon>
        <taxon>Metazoa</taxon>
        <taxon>Ecdysozoa</taxon>
        <taxon>Arthropoda</taxon>
        <taxon>Chelicerata</taxon>
        <taxon>Arachnida</taxon>
        <taxon>Araneae</taxon>
        <taxon>Araneomorphae</taxon>
        <taxon>Entelegynae</taxon>
        <taxon>Araneoidea</taxon>
        <taxon>Araneidae</taxon>
        <taxon>Caerostris</taxon>
    </lineage>
</organism>
<name>A0AAV4TAN6_CAEEX</name>
<dbReference type="EMBL" id="BPLR01010834">
    <property type="protein sequence ID" value="GIY42316.1"/>
    <property type="molecule type" value="Genomic_DNA"/>
</dbReference>
<keyword evidence="2" id="KW-1185">Reference proteome</keyword>
<sequence>MKTSLSTQKLKNFKSSNYQYSSKESRLYVQFEVIEIPELKSNILCIYEHTNISLEGKTYGGFENLPEIRAALLIVNRERGGDALICLPFFMKECTKEQLCFFPIFKSRASRWV</sequence>
<dbReference type="Proteomes" id="UP001054945">
    <property type="component" value="Unassembled WGS sequence"/>
</dbReference>
<proteinExistence type="predicted"/>
<reference evidence="1 2" key="1">
    <citation type="submission" date="2021-06" db="EMBL/GenBank/DDBJ databases">
        <title>Caerostris extrusa draft genome.</title>
        <authorList>
            <person name="Kono N."/>
            <person name="Arakawa K."/>
        </authorList>
    </citation>
    <scope>NUCLEOTIDE SEQUENCE [LARGE SCALE GENOMIC DNA]</scope>
</reference>
<evidence type="ECO:0000313" key="1">
    <source>
        <dbReference type="EMBL" id="GIY42316.1"/>
    </source>
</evidence>
<dbReference type="AlphaFoldDB" id="A0AAV4TAN6"/>
<evidence type="ECO:0000313" key="2">
    <source>
        <dbReference type="Proteomes" id="UP001054945"/>
    </source>
</evidence>
<accession>A0AAV4TAN6</accession>
<protein>
    <submittedName>
        <fullName evidence="1">Uncharacterized protein</fullName>
    </submittedName>
</protein>
<comment type="caution">
    <text evidence="1">The sequence shown here is derived from an EMBL/GenBank/DDBJ whole genome shotgun (WGS) entry which is preliminary data.</text>
</comment>